<dbReference type="CDD" id="cd06583">
    <property type="entry name" value="PGRP"/>
    <property type="match status" value="1"/>
</dbReference>
<dbReference type="GO" id="GO:0019867">
    <property type="term" value="C:outer membrane"/>
    <property type="evidence" value="ECO:0007669"/>
    <property type="project" value="TreeGrafter"/>
</dbReference>
<comment type="caution">
    <text evidence="8">The sequence shown here is derived from an EMBL/GenBank/DDBJ whole genome shotgun (WGS) entry which is preliminary data.</text>
</comment>
<dbReference type="Proteomes" id="UP000252517">
    <property type="component" value="Unassembled WGS sequence"/>
</dbReference>
<dbReference type="AlphaFoldDB" id="A0A367X8E2"/>
<keyword evidence="4" id="KW-0378">Hydrolase</keyword>
<evidence type="ECO:0000256" key="5">
    <source>
        <dbReference type="ARBA" id="ARBA00023316"/>
    </source>
</evidence>
<dbReference type="GO" id="GO:0071555">
    <property type="term" value="P:cell wall organization"/>
    <property type="evidence" value="ECO:0007669"/>
    <property type="project" value="UniProtKB-KW"/>
</dbReference>
<feature type="domain" description="N-acetylmuramoyl-L-alanine amidase" evidence="7">
    <location>
        <begin position="14"/>
        <end position="151"/>
    </location>
</feature>
<dbReference type="SUPFAM" id="SSF47090">
    <property type="entry name" value="PGBD-like"/>
    <property type="match status" value="1"/>
</dbReference>
<dbReference type="OrthoDB" id="9794842at2"/>
<dbReference type="PANTHER" id="PTHR30417:SF1">
    <property type="entry name" value="N-ACETYLMURAMOYL-L-ALANINE AMIDASE AMID"/>
    <property type="match status" value="1"/>
</dbReference>
<dbReference type="Pfam" id="PF01510">
    <property type="entry name" value="Amidase_2"/>
    <property type="match status" value="1"/>
</dbReference>
<evidence type="ECO:0000313" key="9">
    <source>
        <dbReference type="Proteomes" id="UP000252517"/>
    </source>
</evidence>
<evidence type="ECO:0000256" key="2">
    <source>
        <dbReference type="ARBA" id="ARBA00007553"/>
    </source>
</evidence>
<dbReference type="InterPro" id="IPR036365">
    <property type="entry name" value="PGBD-like_sf"/>
</dbReference>
<evidence type="ECO:0000256" key="3">
    <source>
        <dbReference type="ARBA" id="ARBA00011901"/>
    </source>
</evidence>
<dbReference type="PANTHER" id="PTHR30417">
    <property type="entry name" value="N-ACETYLMURAMOYL-L-ALANINE AMIDASE AMID"/>
    <property type="match status" value="1"/>
</dbReference>
<dbReference type="SUPFAM" id="SSF55846">
    <property type="entry name" value="N-acetylmuramoyl-L-alanine amidase-like"/>
    <property type="match status" value="1"/>
</dbReference>
<dbReference type="Gene3D" id="1.10.101.10">
    <property type="entry name" value="PGBD-like superfamily/PGBD"/>
    <property type="match status" value="1"/>
</dbReference>
<keyword evidence="5" id="KW-0961">Cell wall biogenesis/degradation</keyword>
<protein>
    <recommendedName>
        <fullName evidence="3">N-acetylmuramoyl-L-alanine amidase</fullName>
        <ecNumber evidence="3">3.5.1.28</ecNumber>
    </recommendedName>
</protein>
<dbReference type="GO" id="GO:0009254">
    <property type="term" value="P:peptidoglycan turnover"/>
    <property type="evidence" value="ECO:0007669"/>
    <property type="project" value="TreeGrafter"/>
</dbReference>
<dbReference type="InterPro" id="IPR036366">
    <property type="entry name" value="PGBDSf"/>
</dbReference>
<reference evidence="8 9" key="1">
    <citation type="submission" date="2014-07" db="EMBL/GenBank/DDBJ databases">
        <title>Draft genome sequence of Thalassospira profundimaris S25-3-2.</title>
        <authorList>
            <person name="Lai Q."/>
            <person name="Shao Z."/>
        </authorList>
    </citation>
    <scope>NUCLEOTIDE SEQUENCE [LARGE SCALE GENOMIC DNA]</scope>
    <source>
        <strain evidence="8 9">S25-3-2</strain>
    </source>
</reference>
<evidence type="ECO:0000313" key="8">
    <source>
        <dbReference type="EMBL" id="RCK49923.1"/>
    </source>
</evidence>
<name>A0A367X8E2_9PROT</name>
<dbReference type="InterPro" id="IPR002502">
    <property type="entry name" value="Amidase_domain"/>
</dbReference>
<accession>A0A367X8E2</accession>
<dbReference type="GO" id="GO:0009253">
    <property type="term" value="P:peptidoglycan catabolic process"/>
    <property type="evidence" value="ECO:0007669"/>
    <property type="project" value="InterPro"/>
</dbReference>
<evidence type="ECO:0000256" key="6">
    <source>
        <dbReference type="SAM" id="MobiDB-lite"/>
    </source>
</evidence>
<dbReference type="GO" id="GO:0008745">
    <property type="term" value="F:N-acetylmuramoyl-L-alanine amidase activity"/>
    <property type="evidence" value="ECO:0007669"/>
    <property type="project" value="UniProtKB-EC"/>
</dbReference>
<dbReference type="EMBL" id="JPWH01000009">
    <property type="protein sequence ID" value="RCK49923.1"/>
    <property type="molecule type" value="Genomic_DNA"/>
</dbReference>
<dbReference type="Gene3D" id="3.40.80.10">
    <property type="entry name" value="Peptidoglycan recognition protein-like"/>
    <property type="match status" value="1"/>
</dbReference>
<comment type="similarity">
    <text evidence="2">Belongs to the N-acetylmuramoyl-L-alanine amidase 2 family.</text>
</comment>
<sequence length="296" mass="32574">MPEHSEQPIIWHPSPNFGERPAETAIDMLVLHYTGMPSGEMALERMCDPASQVSAHYMIEEDGCIYQLVAEAKRAWHAGRGQWRGCCDVNSRAIGIEIVNPGHEFGYRPFAVRQIDALKVLIKAILARHNIPAHHIIAHSDMAPDRKEDPGELFPWHQLAAEGIGLWPREDAANPSSDTSQNTFEDAQVNTAIAAGEHHTSPKNIAALSVDETGSPPDPTGDTPPLRDENADCEALFDSLLLQFGYGPGDPVHNRVAFQRHWRPTCLNGHADAQSIAILKDLIAQCPPWCQSTSEP</sequence>
<dbReference type="RefSeq" id="WP_114088719.1">
    <property type="nucleotide sequence ID" value="NZ_JPWH01000009.1"/>
</dbReference>
<evidence type="ECO:0000256" key="1">
    <source>
        <dbReference type="ARBA" id="ARBA00001561"/>
    </source>
</evidence>
<gene>
    <name evidence="8" type="ORF">TH25_13035</name>
</gene>
<comment type="catalytic activity">
    <reaction evidence="1">
        <text>Hydrolyzes the link between N-acetylmuramoyl residues and L-amino acid residues in certain cell-wall glycopeptides.</text>
        <dbReference type="EC" id="3.5.1.28"/>
    </reaction>
</comment>
<evidence type="ECO:0000259" key="7">
    <source>
        <dbReference type="SMART" id="SM00644"/>
    </source>
</evidence>
<evidence type="ECO:0000256" key="4">
    <source>
        <dbReference type="ARBA" id="ARBA00022801"/>
    </source>
</evidence>
<dbReference type="InterPro" id="IPR036505">
    <property type="entry name" value="Amidase/PGRP_sf"/>
</dbReference>
<proteinExistence type="inferred from homology"/>
<dbReference type="InterPro" id="IPR051206">
    <property type="entry name" value="NAMLAA_amidase_2"/>
</dbReference>
<dbReference type="EC" id="3.5.1.28" evidence="3"/>
<feature type="region of interest" description="Disordered" evidence="6">
    <location>
        <begin position="208"/>
        <end position="229"/>
    </location>
</feature>
<organism evidence="8 9">
    <name type="scientific">Thalassospira profundimaris</name>
    <dbReference type="NCBI Taxonomy" id="502049"/>
    <lineage>
        <taxon>Bacteria</taxon>
        <taxon>Pseudomonadati</taxon>
        <taxon>Pseudomonadota</taxon>
        <taxon>Alphaproteobacteria</taxon>
        <taxon>Rhodospirillales</taxon>
        <taxon>Thalassospiraceae</taxon>
        <taxon>Thalassospira</taxon>
    </lineage>
</organism>
<dbReference type="SMART" id="SM00644">
    <property type="entry name" value="Ami_2"/>
    <property type="match status" value="1"/>
</dbReference>